<protein>
    <submittedName>
        <fullName evidence="16">Cytochrome b561</fullName>
    </submittedName>
</protein>
<comment type="similarity">
    <text evidence="12">Belongs to the cytochrome b561 family.</text>
</comment>
<dbReference type="GO" id="GO:0020037">
    <property type="term" value="F:heme binding"/>
    <property type="evidence" value="ECO:0007669"/>
    <property type="project" value="TreeGrafter"/>
</dbReference>
<dbReference type="InterPro" id="IPR016174">
    <property type="entry name" value="Di-haem_cyt_TM"/>
</dbReference>
<dbReference type="Proteomes" id="UP000036395">
    <property type="component" value="Unassembled WGS sequence"/>
</dbReference>
<comment type="subcellular location">
    <subcellularLocation>
        <location evidence="2">Cell membrane</location>
        <topology evidence="2">Multi-pass membrane protein</topology>
    </subcellularLocation>
</comment>
<evidence type="ECO:0000256" key="7">
    <source>
        <dbReference type="ARBA" id="ARBA00022723"/>
    </source>
</evidence>
<accession>A0A0J6GFU5</accession>
<comment type="cofactor">
    <cofactor evidence="1">
        <name>heme b</name>
        <dbReference type="ChEBI" id="CHEBI:60344"/>
    </cofactor>
</comment>
<dbReference type="RefSeq" id="WP_082150766.1">
    <property type="nucleotide sequence ID" value="NZ_FNRS01000002.1"/>
</dbReference>
<evidence type="ECO:0000256" key="12">
    <source>
        <dbReference type="ARBA" id="ARBA00037975"/>
    </source>
</evidence>
<reference evidence="15 17" key="1">
    <citation type="submission" date="2015-02" db="EMBL/GenBank/DDBJ databases">
        <title>Pseudomonas helleri sp. nov. and Pseudomonas weihenstephanensis sp. nov., isolated from raw cows milk.</title>
        <authorList>
            <person name="von Neubeck M."/>
            <person name="Huptas C."/>
            <person name="Wenning M."/>
            <person name="Scherer S."/>
        </authorList>
    </citation>
    <scope>NUCLEOTIDE SEQUENCE [LARGE SCALE GENOMIC DNA]</scope>
    <source>
        <strain evidence="15 17">DSM 21104</strain>
    </source>
</reference>
<organism evidence="15 17">
    <name type="scientific">Pseudomonas taetrolens</name>
    <dbReference type="NCBI Taxonomy" id="47884"/>
    <lineage>
        <taxon>Bacteria</taxon>
        <taxon>Pseudomonadati</taxon>
        <taxon>Pseudomonadota</taxon>
        <taxon>Gammaproteobacteria</taxon>
        <taxon>Pseudomonadales</taxon>
        <taxon>Pseudomonadaceae</taxon>
        <taxon>Pseudomonas</taxon>
    </lineage>
</organism>
<dbReference type="PATRIC" id="fig|47884.3.peg.4026"/>
<keyword evidence="11 13" id="KW-0472">Membrane</keyword>
<reference evidence="16 18" key="2">
    <citation type="submission" date="2016-10" db="EMBL/GenBank/DDBJ databases">
        <authorList>
            <person name="Varghese N."/>
            <person name="Submissions S."/>
        </authorList>
    </citation>
    <scope>NUCLEOTIDE SEQUENCE [LARGE SCALE GENOMIC DNA]</scope>
    <source>
        <strain evidence="16 18">BS3652</strain>
    </source>
</reference>
<feature type="transmembrane region" description="Helical" evidence="13">
    <location>
        <begin position="86"/>
        <end position="108"/>
    </location>
</feature>
<evidence type="ECO:0000256" key="6">
    <source>
        <dbReference type="ARBA" id="ARBA00022692"/>
    </source>
</evidence>
<feature type="transmembrane region" description="Helical" evidence="13">
    <location>
        <begin position="128"/>
        <end position="149"/>
    </location>
</feature>
<evidence type="ECO:0000256" key="2">
    <source>
        <dbReference type="ARBA" id="ARBA00004651"/>
    </source>
</evidence>
<dbReference type="AlphaFoldDB" id="A0A0J6GFU5"/>
<evidence type="ECO:0000259" key="14">
    <source>
        <dbReference type="Pfam" id="PF01292"/>
    </source>
</evidence>
<dbReference type="PANTHER" id="PTHR30529:SF7">
    <property type="entry name" value="CYTOCHROME B561 BACTERIAL_NI-HYDROGENASE DOMAIN-CONTAINING PROTEIN"/>
    <property type="match status" value="1"/>
</dbReference>
<dbReference type="SUPFAM" id="SSF81342">
    <property type="entry name" value="Transmembrane di-heme cytochromes"/>
    <property type="match status" value="1"/>
</dbReference>
<dbReference type="STRING" id="47884.SAMN04490203_4343"/>
<keyword evidence="3" id="KW-0813">Transport</keyword>
<keyword evidence="9 13" id="KW-1133">Transmembrane helix</keyword>
<dbReference type="GO" id="GO:0009055">
    <property type="term" value="F:electron transfer activity"/>
    <property type="evidence" value="ECO:0007669"/>
    <property type="project" value="InterPro"/>
</dbReference>
<evidence type="ECO:0000256" key="5">
    <source>
        <dbReference type="ARBA" id="ARBA00022617"/>
    </source>
</evidence>
<comment type="caution">
    <text evidence="15">The sequence shown here is derived from an EMBL/GenBank/DDBJ whole genome shotgun (WGS) entry which is preliminary data.</text>
</comment>
<dbReference type="OrthoDB" id="8589936at2"/>
<name>A0A0J6GFU5_PSETA</name>
<keyword evidence="6 13" id="KW-0812">Transmembrane</keyword>
<evidence type="ECO:0000256" key="10">
    <source>
        <dbReference type="ARBA" id="ARBA00023004"/>
    </source>
</evidence>
<evidence type="ECO:0000313" key="16">
    <source>
        <dbReference type="EMBL" id="SED63958.1"/>
    </source>
</evidence>
<dbReference type="GO" id="GO:0046872">
    <property type="term" value="F:metal ion binding"/>
    <property type="evidence" value="ECO:0007669"/>
    <property type="project" value="UniProtKB-KW"/>
</dbReference>
<dbReference type="InterPro" id="IPR011577">
    <property type="entry name" value="Cyt_b561_bac/Ni-Hgenase"/>
</dbReference>
<dbReference type="PANTHER" id="PTHR30529">
    <property type="entry name" value="CYTOCHROME B561"/>
    <property type="match status" value="1"/>
</dbReference>
<evidence type="ECO:0000256" key="11">
    <source>
        <dbReference type="ARBA" id="ARBA00023136"/>
    </source>
</evidence>
<evidence type="ECO:0000256" key="13">
    <source>
        <dbReference type="SAM" id="Phobius"/>
    </source>
</evidence>
<keyword evidence="7" id="KW-0479">Metal-binding</keyword>
<keyword evidence="18" id="KW-1185">Reference proteome</keyword>
<dbReference type="Pfam" id="PF01292">
    <property type="entry name" value="Ni_hydr_CYTB"/>
    <property type="match status" value="1"/>
</dbReference>
<evidence type="ECO:0000256" key="8">
    <source>
        <dbReference type="ARBA" id="ARBA00022982"/>
    </source>
</evidence>
<keyword evidence="4" id="KW-1003">Cell membrane</keyword>
<evidence type="ECO:0000256" key="4">
    <source>
        <dbReference type="ARBA" id="ARBA00022475"/>
    </source>
</evidence>
<evidence type="ECO:0000256" key="9">
    <source>
        <dbReference type="ARBA" id="ARBA00022989"/>
    </source>
</evidence>
<evidence type="ECO:0000256" key="3">
    <source>
        <dbReference type="ARBA" id="ARBA00022448"/>
    </source>
</evidence>
<gene>
    <name evidence="16" type="ORF">SAMN04490203_4343</name>
    <name evidence="15" type="ORF">TU78_17690</name>
</gene>
<sequence>MRETTYSSLQKWLHAVSMIIIVWLMMSGYYAALISQSPSLKEAIGAFNVSLGAVFTPVFFYRMYVSFGKGFSQVLRSKDAMQHMAFIAHSMIYLSTAVVLISGVLMMGRDISIFGIFSIPFLVTDVQFLSLFSVIHNVACMCLGLLLLLHVAAVIKHQLCGHAVLKRMFA</sequence>
<keyword evidence="8" id="KW-0249">Electron transport</keyword>
<proteinExistence type="inferred from homology"/>
<dbReference type="Proteomes" id="UP000183155">
    <property type="component" value="Unassembled WGS sequence"/>
</dbReference>
<evidence type="ECO:0000313" key="17">
    <source>
        <dbReference type="Proteomes" id="UP000036395"/>
    </source>
</evidence>
<dbReference type="EMBL" id="FNRS01000002">
    <property type="protein sequence ID" value="SED63958.1"/>
    <property type="molecule type" value="Genomic_DNA"/>
</dbReference>
<dbReference type="InterPro" id="IPR052168">
    <property type="entry name" value="Cytochrome_b561_oxidase"/>
</dbReference>
<feature type="transmembrane region" description="Helical" evidence="13">
    <location>
        <begin position="12"/>
        <end position="32"/>
    </location>
</feature>
<dbReference type="EMBL" id="JYLA01000007">
    <property type="protein sequence ID" value="KMM83616.1"/>
    <property type="molecule type" value="Genomic_DNA"/>
</dbReference>
<evidence type="ECO:0000256" key="1">
    <source>
        <dbReference type="ARBA" id="ARBA00001970"/>
    </source>
</evidence>
<keyword evidence="5" id="KW-0349">Heme</keyword>
<feature type="transmembrane region" description="Helical" evidence="13">
    <location>
        <begin position="44"/>
        <end position="65"/>
    </location>
</feature>
<dbReference type="GO" id="GO:0022904">
    <property type="term" value="P:respiratory electron transport chain"/>
    <property type="evidence" value="ECO:0007669"/>
    <property type="project" value="InterPro"/>
</dbReference>
<evidence type="ECO:0000313" key="15">
    <source>
        <dbReference type="EMBL" id="KMM83616.1"/>
    </source>
</evidence>
<keyword evidence="10" id="KW-0408">Iron</keyword>
<evidence type="ECO:0000313" key="18">
    <source>
        <dbReference type="Proteomes" id="UP000183155"/>
    </source>
</evidence>
<dbReference type="GO" id="GO:0005886">
    <property type="term" value="C:plasma membrane"/>
    <property type="evidence" value="ECO:0007669"/>
    <property type="project" value="UniProtKB-SubCell"/>
</dbReference>
<feature type="domain" description="Cytochrome b561 bacterial/Ni-hydrogenase" evidence="14">
    <location>
        <begin position="6"/>
        <end position="169"/>
    </location>
</feature>